<evidence type="ECO:0008006" key="5">
    <source>
        <dbReference type="Google" id="ProtNLM"/>
    </source>
</evidence>
<comment type="caution">
    <text evidence="3">The sequence shown here is derived from an EMBL/GenBank/DDBJ whole genome shotgun (WGS) entry which is preliminary data.</text>
</comment>
<reference evidence="3 4" key="1">
    <citation type="submission" date="2017-09" db="EMBL/GenBank/DDBJ databases">
        <title>The Catabolism of 3,6-Dichlorosalicylic acid is Initiated by the Cytochrome P450 Monooxygenase DsmABC in Rhizorhabdus dicambivorans Ndbn-20.</title>
        <authorList>
            <person name="Na L."/>
        </authorList>
    </citation>
    <scope>NUCLEOTIDE SEQUENCE [LARGE SCALE GENOMIC DNA]</scope>
    <source>
        <strain evidence="3 4">Ndbn-20m</strain>
    </source>
</reference>
<evidence type="ECO:0000313" key="3">
    <source>
        <dbReference type="EMBL" id="PCE44042.1"/>
    </source>
</evidence>
<organism evidence="3 4">
    <name type="scientific">Rhizorhabdus dicambivorans</name>
    <dbReference type="NCBI Taxonomy" id="1850238"/>
    <lineage>
        <taxon>Bacteria</taxon>
        <taxon>Pseudomonadati</taxon>
        <taxon>Pseudomonadota</taxon>
        <taxon>Alphaproteobacteria</taxon>
        <taxon>Sphingomonadales</taxon>
        <taxon>Sphingomonadaceae</taxon>
        <taxon>Rhizorhabdus</taxon>
    </lineage>
</organism>
<dbReference type="KEGG" id="rdi:CMV14_21575"/>
<name>A0A2A4G004_9SPHN</name>
<feature type="chain" id="PRO_5012991809" description="ATP-dependent RNA helicase" evidence="2">
    <location>
        <begin position="35"/>
        <end position="301"/>
    </location>
</feature>
<dbReference type="Proteomes" id="UP000218934">
    <property type="component" value="Unassembled WGS sequence"/>
</dbReference>
<keyword evidence="4" id="KW-1185">Reference proteome</keyword>
<dbReference type="Pfam" id="PF11776">
    <property type="entry name" value="RcnB"/>
    <property type="match status" value="1"/>
</dbReference>
<feature type="compositionally biased region" description="Basic and acidic residues" evidence="1">
    <location>
        <begin position="108"/>
        <end position="174"/>
    </location>
</feature>
<dbReference type="AlphaFoldDB" id="A0A2A4G004"/>
<dbReference type="EMBL" id="NWUF01000002">
    <property type="protein sequence ID" value="PCE44042.1"/>
    <property type="molecule type" value="Genomic_DNA"/>
</dbReference>
<protein>
    <recommendedName>
        <fullName evidence="5">ATP-dependent RNA helicase</fullName>
    </recommendedName>
</protein>
<sequence>MPPMWRIFPMRNLSRAMIGLLLGTAMLIPSVAQAQERGRDRGDRGGERSWQRGGGQPRETIGGDRANRAEMARGRETVRAVERPAPVVQPQTSASDQSRRQWQGGNREWNRGDRGNAEGRRDWGRERANDDRQRDAARGSDDNRRRDWNRDRSDRDNVGRDNDGNQRWSSDRRDWNRDGRAGDRNWTSDRNRWDNRNDGRWDRNWRNDRRYSWQDYRNRNRQIYRLPRYNPPRWGYSYRRWSPGFRWDAWYYSSSYWIADPWQYRLPPAYGDYRWVRYYDDAVLVDIRSGEIIDIIYSFFF</sequence>
<feature type="compositionally biased region" description="Basic and acidic residues" evidence="1">
    <location>
        <begin position="36"/>
        <end position="50"/>
    </location>
</feature>
<feature type="signal peptide" evidence="2">
    <location>
        <begin position="1"/>
        <end position="34"/>
    </location>
</feature>
<gene>
    <name evidence="3" type="ORF">COO09_02570</name>
</gene>
<evidence type="ECO:0000313" key="4">
    <source>
        <dbReference type="Proteomes" id="UP000218934"/>
    </source>
</evidence>
<dbReference type="InterPro" id="IPR024572">
    <property type="entry name" value="RcnB"/>
</dbReference>
<feature type="compositionally biased region" description="Polar residues" evidence="1">
    <location>
        <begin position="89"/>
        <end position="104"/>
    </location>
</feature>
<evidence type="ECO:0000256" key="2">
    <source>
        <dbReference type="SAM" id="SignalP"/>
    </source>
</evidence>
<keyword evidence="2" id="KW-0732">Signal</keyword>
<evidence type="ECO:0000256" key="1">
    <source>
        <dbReference type="SAM" id="MobiDB-lite"/>
    </source>
</evidence>
<feature type="region of interest" description="Disordered" evidence="1">
    <location>
        <begin position="33"/>
        <end position="174"/>
    </location>
</feature>
<proteinExistence type="predicted"/>
<accession>A0A2A4G004</accession>
<dbReference type="OrthoDB" id="7205329at2"/>
<feature type="compositionally biased region" description="Basic and acidic residues" evidence="1">
    <location>
        <begin position="61"/>
        <end position="82"/>
    </location>
</feature>
<dbReference type="Gene3D" id="3.10.450.160">
    <property type="entry name" value="inner membrane protein cigr"/>
    <property type="match status" value="1"/>
</dbReference>